<dbReference type="GO" id="GO:0016747">
    <property type="term" value="F:acyltransferase activity, transferring groups other than amino-acyl groups"/>
    <property type="evidence" value="ECO:0007669"/>
    <property type="project" value="InterPro"/>
</dbReference>
<dbReference type="RefSeq" id="WP_185122958.1">
    <property type="nucleotide sequence ID" value="NZ_JACJVQ010000024.1"/>
</dbReference>
<dbReference type="InterPro" id="IPR016181">
    <property type="entry name" value="Acyl_CoA_acyltransferase"/>
</dbReference>
<dbReference type="Proteomes" id="UP000535838">
    <property type="component" value="Unassembled WGS sequence"/>
</dbReference>
<keyword evidence="2" id="KW-0012">Acyltransferase</keyword>
<sequence length="166" mass="18359">MKGARMEKMPTIHAAAEDVRSADSEQLIKELSAELAALYQVEDGGAGFHPEDVERPRAAFVVARADGHPVGCGALRPLDASTAEVKRMYTRSDYRRQGVAQAILAEIERLALEFGYTSLQLQTGPLQPEAVKLYERVGYYPIPRFEGDWELVHAFRKDLVAAETLG</sequence>
<protein>
    <submittedName>
        <fullName evidence="4">GNAT family N-acetyltransferase</fullName>
    </submittedName>
</protein>
<evidence type="ECO:0000256" key="1">
    <source>
        <dbReference type="ARBA" id="ARBA00022679"/>
    </source>
</evidence>
<feature type="domain" description="N-acetyltransferase" evidence="3">
    <location>
        <begin position="17"/>
        <end position="158"/>
    </location>
</feature>
<organism evidence="4 5">
    <name type="scientific">Cohnella thailandensis</name>
    <dbReference type="NCBI Taxonomy" id="557557"/>
    <lineage>
        <taxon>Bacteria</taxon>
        <taxon>Bacillati</taxon>
        <taxon>Bacillota</taxon>
        <taxon>Bacilli</taxon>
        <taxon>Bacillales</taxon>
        <taxon>Paenibacillaceae</taxon>
        <taxon>Cohnella</taxon>
    </lineage>
</organism>
<dbReference type="CDD" id="cd04301">
    <property type="entry name" value="NAT_SF"/>
    <property type="match status" value="1"/>
</dbReference>
<evidence type="ECO:0000313" key="5">
    <source>
        <dbReference type="Proteomes" id="UP000535838"/>
    </source>
</evidence>
<evidence type="ECO:0000313" key="4">
    <source>
        <dbReference type="EMBL" id="MBB6637755.1"/>
    </source>
</evidence>
<keyword evidence="1 4" id="KW-0808">Transferase</keyword>
<dbReference type="SUPFAM" id="SSF55729">
    <property type="entry name" value="Acyl-CoA N-acyltransferases (Nat)"/>
    <property type="match status" value="1"/>
</dbReference>
<dbReference type="InterPro" id="IPR000182">
    <property type="entry name" value="GNAT_dom"/>
</dbReference>
<dbReference type="PROSITE" id="PS51186">
    <property type="entry name" value="GNAT"/>
    <property type="match status" value="1"/>
</dbReference>
<dbReference type="AlphaFoldDB" id="A0A841T507"/>
<dbReference type="PANTHER" id="PTHR43877:SF2">
    <property type="entry name" value="AMINOALKYLPHOSPHONATE N-ACETYLTRANSFERASE-RELATED"/>
    <property type="match status" value="1"/>
</dbReference>
<accession>A0A841T507</accession>
<comment type="caution">
    <text evidence="4">The sequence shown here is derived from an EMBL/GenBank/DDBJ whole genome shotgun (WGS) entry which is preliminary data.</text>
</comment>
<dbReference type="Gene3D" id="3.40.630.30">
    <property type="match status" value="1"/>
</dbReference>
<name>A0A841T507_9BACL</name>
<dbReference type="Pfam" id="PF00583">
    <property type="entry name" value="Acetyltransf_1"/>
    <property type="match status" value="1"/>
</dbReference>
<evidence type="ECO:0000256" key="2">
    <source>
        <dbReference type="ARBA" id="ARBA00023315"/>
    </source>
</evidence>
<reference evidence="4 5" key="1">
    <citation type="submission" date="2020-08" db="EMBL/GenBank/DDBJ databases">
        <title>Cohnella phylogeny.</title>
        <authorList>
            <person name="Dunlap C."/>
        </authorList>
    </citation>
    <scope>NUCLEOTIDE SEQUENCE [LARGE SCALE GENOMIC DNA]</scope>
    <source>
        <strain evidence="4 5">DSM 25241</strain>
    </source>
</reference>
<gene>
    <name evidence="4" type="ORF">H7B67_26825</name>
</gene>
<dbReference type="PANTHER" id="PTHR43877">
    <property type="entry name" value="AMINOALKYLPHOSPHONATE N-ACETYLTRANSFERASE-RELATED-RELATED"/>
    <property type="match status" value="1"/>
</dbReference>
<dbReference type="EMBL" id="JACJVQ010000024">
    <property type="protein sequence ID" value="MBB6637755.1"/>
    <property type="molecule type" value="Genomic_DNA"/>
</dbReference>
<keyword evidence="5" id="KW-1185">Reference proteome</keyword>
<evidence type="ECO:0000259" key="3">
    <source>
        <dbReference type="PROSITE" id="PS51186"/>
    </source>
</evidence>
<proteinExistence type="predicted"/>
<dbReference type="InterPro" id="IPR050832">
    <property type="entry name" value="Bact_Acetyltransf"/>
</dbReference>